<dbReference type="PROSITE" id="PS50931">
    <property type="entry name" value="HTH_LYSR"/>
    <property type="match status" value="1"/>
</dbReference>
<dbReference type="GO" id="GO:0003700">
    <property type="term" value="F:DNA-binding transcription factor activity"/>
    <property type="evidence" value="ECO:0007669"/>
    <property type="project" value="InterPro"/>
</dbReference>
<dbReference type="EMBL" id="QDKM01000005">
    <property type="protein sequence ID" value="PVH28455.1"/>
    <property type="molecule type" value="Genomic_DNA"/>
</dbReference>
<evidence type="ECO:0000313" key="6">
    <source>
        <dbReference type="EMBL" id="PVH28455.1"/>
    </source>
</evidence>
<sequence length="313" mass="34683">MPQDKADAAPRREPPPLKALQAFDLFGRLHSVGETAEALGVTSGAVSQQLRKLEAHLGLQLIERAGNQMRLTSWGQMYHEDIAKAFTLIRSAEDKIDQARGYGTITLSTLPSLANKWLGPSLCDWQAKFPDANVRLVSSDVEPDLGNSGVDYRITYSRRIAGHDHFVELFTDSVVPVCAPAFLAHSGVYSAEDLLEQPLLGIEWDMTLPPAPTWSDWAQSMGVTPRAPLRELTFSHSSVAIDAAISGRGVALGQIAMISEDLRTGRLIIPIDHRLRLQDAYYLAWDRSSFSKPFSPKLRDWIMSFSRPKAFKV</sequence>
<dbReference type="GO" id="GO:0006351">
    <property type="term" value="P:DNA-templated transcription"/>
    <property type="evidence" value="ECO:0007669"/>
    <property type="project" value="TreeGrafter"/>
</dbReference>
<organism evidence="6 7">
    <name type="scientific">Pararhodobacter oceanensis</name>
    <dbReference type="NCBI Taxonomy" id="2172121"/>
    <lineage>
        <taxon>Bacteria</taxon>
        <taxon>Pseudomonadati</taxon>
        <taxon>Pseudomonadota</taxon>
        <taxon>Alphaproteobacteria</taxon>
        <taxon>Rhodobacterales</taxon>
        <taxon>Paracoccaceae</taxon>
        <taxon>Pararhodobacter</taxon>
    </lineage>
</organism>
<keyword evidence="4" id="KW-0804">Transcription</keyword>
<evidence type="ECO:0000256" key="1">
    <source>
        <dbReference type="ARBA" id="ARBA00009437"/>
    </source>
</evidence>
<dbReference type="PANTHER" id="PTHR30537">
    <property type="entry name" value="HTH-TYPE TRANSCRIPTIONAL REGULATOR"/>
    <property type="match status" value="1"/>
</dbReference>
<dbReference type="SUPFAM" id="SSF53850">
    <property type="entry name" value="Periplasmic binding protein-like II"/>
    <property type="match status" value="1"/>
</dbReference>
<evidence type="ECO:0000313" key="7">
    <source>
        <dbReference type="Proteomes" id="UP000245911"/>
    </source>
</evidence>
<protein>
    <submittedName>
        <fullName evidence="6">LysR family transcriptional regulator</fullName>
    </submittedName>
</protein>
<keyword evidence="3" id="KW-0238">DNA-binding</keyword>
<evidence type="ECO:0000256" key="3">
    <source>
        <dbReference type="ARBA" id="ARBA00023125"/>
    </source>
</evidence>
<evidence type="ECO:0000256" key="2">
    <source>
        <dbReference type="ARBA" id="ARBA00023015"/>
    </source>
</evidence>
<dbReference type="InterPro" id="IPR036388">
    <property type="entry name" value="WH-like_DNA-bd_sf"/>
</dbReference>
<comment type="similarity">
    <text evidence="1">Belongs to the LysR transcriptional regulatory family.</text>
</comment>
<dbReference type="AlphaFoldDB" id="A0A2T8HSQ2"/>
<dbReference type="SUPFAM" id="SSF46785">
    <property type="entry name" value="Winged helix' DNA-binding domain"/>
    <property type="match status" value="1"/>
</dbReference>
<dbReference type="InterPro" id="IPR005119">
    <property type="entry name" value="LysR_subst-bd"/>
</dbReference>
<dbReference type="InterPro" id="IPR000847">
    <property type="entry name" value="LysR_HTH_N"/>
</dbReference>
<proteinExistence type="inferred from homology"/>
<name>A0A2T8HSQ2_9RHOB</name>
<dbReference type="Pfam" id="PF03466">
    <property type="entry name" value="LysR_substrate"/>
    <property type="match status" value="1"/>
</dbReference>
<keyword evidence="7" id="KW-1185">Reference proteome</keyword>
<reference evidence="6 7" key="1">
    <citation type="submission" date="2018-04" db="EMBL/GenBank/DDBJ databases">
        <title>Pararhodobacter oceanense sp. nov., isolated from marine intertidal sediment.</title>
        <authorList>
            <person name="Wang X.-L."/>
            <person name="Du Z.-J."/>
        </authorList>
    </citation>
    <scope>NUCLEOTIDE SEQUENCE [LARGE SCALE GENOMIC DNA]</scope>
    <source>
        <strain evidence="6 7">AM505</strain>
    </source>
</reference>
<dbReference type="InterPro" id="IPR036390">
    <property type="entry name" value="WH_DNA-bd_sf"/>
</dbReference>
<dbReference type="GO" id="GO:0043565">
    <property type="term" value="F:sequence-specific DNA binding"/>
    <property type="evidence" value="ECO:0007669"/>
    <property type="project" value="TreeGrafter"/>
</dbReference>
<dbReference type="Gene3D" id="3.40.190.10">
    <property type="entry name" value="Periplasmic binding protein-like II"/>
    <property type="match status" value="2"/>
</dbReference>
<gene>
    <name evidence="6" type="ORF">DDE20_12860</name>
</gene>
<keyword evidence="2" id="KW-0805">Transcription regulation</keyword>
<dbReference type="PANTHER" id="PTHR30537:SF26">
    <property type="entry name" value="GLYCINE CLEAVAGE SYSTEM TRANSCRIPTIONAL ACTIVATOR"/>
    <property type="match status" value="1"/>
</dbReference>
<dbReference type="Gene3D" id="1.10.10.10">
    <property type="entry name" value="Winged helix-like DNA-binding domain superfamily/Winged helix DNA-binding domain"/>
    <property type="match status" value="1"/>
</dbReference>
<comment type="caution">
    <text evidence="6">The sequence shown here is derived from an EMBL/GenBank/DDBJ whole genome shotgun (WGS) entry which is preliminary data.</text>
</comment>
<dbReference type="Pfam" id="PF00126">
    <property type="entry name" value="HTH_1"/>
    <property type="match status" value="1"/>
</dbReference>
<evidence type="ECO:0000256" key="4">
    <source>
        <dbReference type="ARBA" id="ARBA00023163"/>
    </source>
</evidence>
<dbReference type="InterPro" id="IPR058163">
    <property type="entry name" value="LysR-type_TF_proteobact-type"/>
</dbReference>
<accession>A0A2T8HSQ2</accession>
<feature type="domain" description="HTH lysR-type" evidence="5">
    <location>
        <begin position="15"/>
        <end position="72"/>
    </location>
</feature>
<evidence type="ECO:0000259" key="5">
    <source>
        <dbReference type="PROSITE" id="PS50931"/>
    </source>
</evidence>
<dbReference type="CDD" id="cd08432">
    <property type="entry name" value="PBP2_GcdR_TrpI_HvrB_AmpR_like"/>
    <property type="match status" value="1"/>
</dbReference>
<dbReference type="Proteomes" id="UP000245911">
    <property type="component" value="Unassembled WGS sequence"/>
</dbReference>
<dbReference type="RefSeq" id="WP_116558907.1">
    <property type="nucleotide sequence ID" value="NZ_QDKM01000005.1"/>
</dbReference>
<dbReference type="OrthoDB" id="9813056at2"/>